<name>A0A4R0NN74_9SPHI</name>
<keyword evidence="1" id="KW-0732">Signal</keyword>
<keyword evidence="3" id="KW-1185">Reference proteome</keyword>
<reference evidence="2 3" key="1">
    <citation type="submission" date="2019-02" db="EMBL/GenBank/DDBJ databases">
        <title>Pedobacter sp. RP-3-11 sp. nov., isolated from Arctic soil.</title>
        <authorList>
            <person name="Dahal R.H."/>
        </authorList>
    </citation>
    <scope>NUCLEOTIDE SEQUENCE [LARGE SCALE GENOMIC DNA]</scope>
    <source>
        <strain evidence="2 3">RP-3-11</strain>
    </source>
</reference>
<dbReference type="EMBL" id="SJSN01000018">
    <property type="protein sequence ID" value="TCD02156.1"/>
    <property type="molecule type" value="Genomic_DNA"/>
</dbReference>
<feature type="chain" id="PRO_5020792714" description="Secreted protein" evidence="1">
    <location>
        <begin position="24"/>
        <end position="112"/>
    </location>
</feature>
<gene>
    <name evidence="2" type="ORF">EZ449_19040</name>
</gene>
<accession>A0A4R0NN74</accession>
<dbReference type="OrthoDB" id="997115at2"/>
<dbReference type="Proteomes" id="UP000291485">
    <property type="component" value="Unassembled WGS sequence"/>
</dbReference>
<organism evidence="2 3">
    <name type="scientific">Pedobacter frigidisoli</name>
    <dbReference type="NCBI Taxonomy" id="2530455"/>
    <lineage>
        <taxon>Bacteria</taxon>
        <taxon>Pseudomonadati</taxon>
        <taxon>Bacteroidota</taxon>
        <taxon>Sphingobacteriia</taxon>
        <taxon>Sphingobacteriales</taxon>
        <taxon>Sphingobacteriaceae</taxon>
        <taxon>Pedobacter</taxon>
    </lineage>
</organism>
<evidence type="ECO:0000256" key="1">
    <source>
        <dbReference type="SAM" id="SignalP"/>
    </source>
</evidence>
<evidence type="ECO:0000313" key="3">
    <source>
        <dbReference type="Proteomes" id="UP000291485"/>
    </source>
</evidence>
<protein>
    <recommendedName>
        <fullName evidence="4">Secreted protein</fullName>
    </recommendedName>
</protein>
<evidence type="ECO:0000313" key="2">
    <source>
        <dbReference type="EMBL" id="TCD02156.1"/>
    </source>
</evidence>
<feature type="signal peptide" evidence="1">
    <location>
        <begin position="1"/>
        <end position="23"/>
    </location>
</feature>
<sequence>MKILVYLLSFSILILSCITCEDALDFESSVTVKTSSLDINKSAHTPNQDDCSPLCTCNCCGQPLVSNLQFNGFDFLKRTGPTKLKIFHNQQFITNYFQNIWQPPKTNKLLIG</sequence>
<dbReference type="AlphaFoldDB" id="A0A4R0NN74"/>
<dbReference type="RefSeq" id="WP_131561890.1">
    <property type="nucleotide sequence ID" value="NZ_SJSN01000018.1"/>
</dbReference>
<comment type="caution">
    <text evidence="2">The sequence shown here is derived from an EMBL/GenBank/DDBJ whole genome shotgun (WGS) entry which is preliminary data.</text>
</comment>
<proteinExistence type="predicted"/>
<evidence type="ECO:0008006" key="4">
    <source>
        <dbReference type="Google" id="ProtNLM"/>
    </source>
</evidence>
<dbReference type="PROSITE" id="PS51257">
    <property type="entry name" value="PROKAR_LIPOPROTEIN"/>
    <property type="match status" value="1"/>
</dbReference>
<dbReference type="InterPro" id="IPR046601">
    <property type="entry name" value="DUF6660"/>
</dbReference>
<dbReference type="Pfam" id="PF20365">
    <property type="entry name" value="DUF6660"/>
    <property type="match status" value="1"/>
</dbReference>